<keyword evidence="2" id="KW-1185">Reference proteome</keyword>
<sequence>MSDIVLERDMYIPVRDFFISKGYEVRSEVNNCDVCAMKGDELIIIELKKNLSVDLLVQGAKRQKTADLVYIAIPKPKKRTSFSKWRDICHLIKRLELGLILVSSKKTIEIAIHPEAFDRDKSIRQNKRKRDKLIKEFNGRHLDMNVGGSTGEKLMTSYKEDALYIACCLHMYGPLSAAKLKKLGADAKKTYSIVYNNHYGWFKKIDKGVYSLTDEGIKALSTFKEIIEILKTNIQNFNG</sequence>
<accession>A0A937FG60</accession>
<reference evidence="1" key="1">
    <citation type="submission" date="2021-01" db="EMBL/GenBank/DDBJ databases">
        <title>Genome public.</title>
        <authorList>
            <person name="Liu C."/>
            <person name="Sun Q."/>
        </authorList>
    </citation>
    <scope>NUCLEOTIDE SEQUENCE</scope>
    <source>
        <strain evidence="1">YIM B02565</strain>
    </source>
</reference>
<comment type="caution">
    <text evidence="1">The sequence shown here is derived from an EMBL/GenBank/DDBJ whole genome shotgun (WGS) entry which is preliminary data.</text>
</comment>
<dbReference type="Pfam" id="PF09929">
    <property type="entry name" value="DUF2161"/>
    <property type="match status" value="1"/>
</dbReference>
<gene>
    <name evidence="1" type="ORF">JK634_04025</name>
</gene>
<dbReference type="EMBL" id="JAESWA010000017">
    <property type="protein sequence ID" value="MBL4930961.1"/>
    <property type="molecule type" value="Genomic_DNA"/>
</dbReference>
<dbReference type="RefSeq" id="WP_202766339.1">
    <property type="nucleotide sequence ID" value="NZ_JAESWA010000017.1"/>
</dbReference>
<proteinExistence type="predicted"/>
<evidence type="ECO:0000313" key="1">
    <source>
        <dbReference type="EMBL" id="MBL4930961.1"/>
    </source>
</evidence>
<dbReference type="InterPro" id="IPR018679">
    <property type="entry name" value="DUF2161"/>
</dbReference>
<dbReference type="AlphaFoldDB" id="A0A937FG60"/>
<dbReference type="Proteomes" id="UP000623681">
    <property type="component" value="Unassembled WGS sequence"/>
</dbReference>
<organism evidence="1 2">
    <name type="scientific">Clostridium paridis</name>
    <dbReference type="NCBI Taxonomy" id="2803863"/>
    <lineage>
        <taxon>Bacteria</taxon>
        <taxon>Bacillati</taxon>
        <taxon>Bacillota</taxon>
        <taxon>Clostridia</taxon>
        <taxon>Eubacteriales</taxon>
        <taxon>Clostridiaceae</taxon>
        <taxon>Clostridium</taxon>
    </lineage>
</organism>
<evidence type="ECO:0000313" key="2">
    <source>
        <dbReference type="Proteomes" id="UP000623681"/>
    </source>
</evidence>
<name>A0A937FG60_9CLOT</name>
<protein>
    <submittedName>
        <fullName evidence="1">Uncharacterized protein</fullName>
    </submittedName>
</protein>